<reference evidence="1 2" key="1">
    <citation type="submission" date="2018-07" db="EMBL/GenBank/DDBJ databases">
        <title>Whole Genome Shotgun Sequence of Streptomyces spongiicola strain 531S.</title>
        <authorList>
            <person name="Dohra H."/>
            <person name="Kodani S."/>
        </authorList>
    </citation>
    <scope>NUCLEOTIDE SEQUENCE [LARGE SCALE GENOMIC DNA]</scope>
    <source>
        <strain evidence="1 2">531S</strain>
    </source>
</reference>
<organism evidence="1 2">
    <name type="scientific">Streptomyces spongiicola</name>
    <dbReference type="NCBI Taxonomy" id="1690221"/>
    <lineage>
        <taxon>Bacteria</taxon>
        <taxon>Bacillati</taxon>
        <taxon>Actinomycetota</taxon>
        <taxon>Actinomycetes</taxon>
        <taxon>Kitasatosporales</taxon>
        <taxon>Streptomycetaceae</taxon>
        <taxon>Streptomyces</taxon>
    </lineage>
</organism>
<dbReference type="Proteomes" id="UP000265354">
    <property type="component" value="Unassembled WGS sequence"/>
</dbReference>
<proteinExistence type="predicted"/>
<comment type="caution">
    <text evidence="1">The sequence shown here is derived from an EMBL/GenBank/DDBJ whole genome shotgun (WGS) entry which is preliminary data.</text>
</comment>
<gene>
    <name evidence="1" type="ORF">SSP531S_20650</name>
</gene>
<evidence type="ECO:0000313" key="2">
    <source>
        <dbReference type="Proteomes" id="UP000265354"/>
    </source>
</evidence>
<accession>A0A388SVI3</accession>
<evidence type="ECO:0000313" key="1">
    <source>
        <dbReference type="EMBL" id="GBQ00647.1"/>
    </source>
</evidence>
<name>A0A388SVI3_9ACTN</name>
<dbReference type="AlphaFoldDB" id="A0A388SVI3"/>
<dbReference type="EMBL" id="BGZL01000004">
    <property type="protein sequence ID" value="GBQ00647.1"/>
    <property type="molecule type" value="Genomic_DNA"/>
</dbReference>
<sequence>MRGFADAQVRGVDLLGPVDRGGRVARVRECADYPFRAIASFTRHPARVRVRTGGADRVAGAAPTSRARACARRREVAGAAEGAGIPRVRVCVPLITRAE</sequence>
<protein>
    <submittedName>
        <fullName evidence="1">Uncharacterized protein</fullName>
    </submittedName>
</protein>